<comment type="caution">
    <text evidence="2">The sequence shown here is derived from an EMBL/GenBank/DDBJ whole genome shotgun (WGS) entry which is preliminary data.</text>
</comment>
<keyword evidence="3" id="KW-1185">Reference proteome</keyword>
<sequence>MILKKKIAAMLALPALVAAAQTPNAPQVMTATTLREAILQHGSSGTSIEPASTPVPMWMGMKSGWTLMLHANAFAANEQQQAASERGRDAWFSTNWIMPMAQRQLGPGELTLRAMFSAEPGTMQQRNYPLLFQQGETAYGAPIVDGQHPHDFFMEVAALYDVKLGKNALLSFYAAPIGDPAIGPTAYPHRQSASEDPVAALGHHQEDSTHIAFNVFTGGLTYKWARAEVSGFHGGEPSEAHWHFQPSPNGHAVDSWATRLTVSPNADWSGQYSYAHVASPEALYPHEDQQRQTASVMYHHTFKSEAAPAKHDDAMAGMDMSGDMAGMDMSGMDHSQMNHAAATSAAPPMKMPSMSMHMAAQPVNDLSITALWGRTKSLDADASKQNSYLLEALYRFKGKNYVWTRMENAGRSSELLLTPGTSLPTGFHEDPVGHVAAFTFGYDRDFAVGRHLLAAPGAQVTLYRSPALLAKAYGDTPTGEVFFVRFRLR</sequence>
<dbReference type="Proteomes" id="UP001596391">
    <property type="component" value="Unassembled WGS sequence"/>
</dbReference>
<dbReference type="EMBL" id="JBHSWI010000001">
    <property type="protein sequence ID" value="MFC6646442.1"/>
    <property type="molecule type" value="Genomic_DNA"/>
</dbReference>
<reference evidence="3" key="1">
    <citation type="journal article" date="2019" name="Int. J. Syst. Evol. Microbiol.">
        <title>The Global Catalogue of Microorganisms (GCM) 10K type strain sequencing project: providing services to taxonomists for standard genome sequencing and annotation.</title>
        <authorList>
            <consortium name="The Broad Institute Genomics Platform"/>
            <consortium name="The Broad Institute Genome Sequencing Center for Infectious Disease"/>
            <person name="Wu L."/>
            <person name="Ma J."/>
        </authorList>
    </citation>
    <scope>NUCLEOTIDE SEQUENCE [LARGE SCALE GENOMIC DNA]</scope>
    <source>
        <strain evidence="3">CGMCC 1.16026</strain>
    </source>
</reference>
<feature type="signal peptide" evidence="1">
    <location>
        <begin position="1"/>
        <end position="20"/>
    </location>
</feature>
<protein>
    <submittedName>
        <fullName evidence="2">Uncharacterized protein</fullName>
    </submittedName>
</protein>
<accession>A0ABW1ZAL8</accession>
<proteinExistence type="predicted"/>
<dbReference type="RefSeq" id="WP_263370111.1">
    <property type="nucleotide sequence ID" value="NZ_JAGSYD010000001.1"/>
</dbReference>
<keyword evidence="1" id="KW-0732">Signal</keyword>
<evidence type="ECO:0000313" key="3">
    <source>
        <dbReference type="Proteomes" id="UP001596391"/>
    </source>
</evidence>
<evidence type="ECO:0000256" key="1">
    <source>
        <dbReference type="SAM" id="SignalP"/>
    </source>
</evidence>
<gene>
    <name evidence="2" type="ORF">ACFQBQ_12775</name>
</gene>
<organism evidence="2 3">
    <name type="scientific">Granulicella cerasi</name>
    <dbReference type="NCBI Taxonomy" id="741063"/>
    <lineage>
        <taxon>Bacteria</taxon>
        <taxon>Pseudomonadati</taxon>
        <taxon>Acidobacteriota</taxon>
        <taxon>Terriglobia</taxon>
        <taxon>Terriglobales</taxon>
        <taxon>Acidobacteriaceae</taxon>
        <taxon>Granulicella</taxon>
    </lineage>
</organism>
<feature type="chain" id="PRO_5046990199" evidence="1">
    <location>
        <begin position="21"/>
        <end position="489"/>
    </location>
</feature>
<evidence type="ECO:0000313" key="2">
    <source>
        <dbReference type="EMBL" id="MFC6646442.1"/>
    </source>
</evidence>
<name>A0ABW1ZAL8_9BACT</name>